<evidence type="ECO:0000256" key="14">
    <source>
        <dbReference type="SAM" id="MobiDB-lite"/>
    </source>
</evidence>
<dbReference type="VEuPathDB" id="FungiDB:TERG_03571"/>
<dbReference type="PANTHER" id="PTHR37490">
    <property type="entry name" value="EXPRESSED PROTEIN"/>
    <property type="match status" value="1"/>
</dbReference>
<dbReference type="GO" id="GO:0000776">
    <property type="term" value="C:kinetochore"/>
    <property type="evidence" value="ECO:0007669"/>
    <property type="project" value="UniProtKB-KW"/>
</dbReference>
<sequence length="611" mass="69093">MLLEEDPATLIHHTIANFNIQPDKLALARINDSLSSLQQSRDLRFQEVENSLRKLSRQLSTLNAQHKETVESHDPARHAASIVELDTEKFRIAKAASELEIESERLEAQLESLKARLAELDAQGLEGDEHARREREADDATILRLKIYRSLGIDVDTDEAGNYNKAIIRNSRKGDVHVVNIDPKFSRFFYANYFWQAIPETPPATYLLENTHLDRPQIPISPSKISQRESHKICSETTPARAQSTSQHPATHPSSGDEETEPAETLIEQFNDRLMKRDQAMPVHRPRQAQRINQLFILVSITTVFTLYYLFFREPPTRTHGLSSSQQQQQPGSGKLATASRELVVASVKADDTAWIREQLAGWKANIYVADADAASNSGLSVPVNKGREAMVYLTYIIDRYDSLPDFMIFMHGRRYQWHNDDPIYDGASVISKLQLQAVVKTGYAPLRCTWIPGCPVELHPLKPVDEGPIVRQQTELAFATVFKTLFPGAEVPAEVGATCSSQFAATREQVMLRPKADYERIRKWLVETNLPDDISGRIMEYMWHMIMQKKPVYCPPAGECYCFTFGLCNLECTAARCEKQYVLPTYAAVPDGWPEKGGGENGWPKPGWNQ</sequence>
<dbReference type="PANTHER" id="PTHR37490:SF3">
    <property type="entry name" value="DUF3431 DOMAIN CONTAINING PROTEIN"/>
    <property type="match status" value="1"/>
</dbReference>
<evidence type="ECO:0000256" key="11">
    <source>
        <dbReference type="ARBA" id="ARBA00023306"/>
    </source>
</evidence>
<dbReference type="GO" id="GO:0051301">
    <property type="term" value="P:cell division"/>
    <property type="evidence" value="ECO:0007669"/>
    <property type="project" value="UniProtKB-KW"/>
</dbReference>
<name>A0A178EQT5_TRIRU</name>
<comment type="caution">
    <text evidence="15">The sequence shown here is derived from an EMBL/GenBank/DDBJ whole genome shotgun (WGS) entry which is preliminary data.</text>
</comment>
<feature type="coiled-coil region" evidence="13">
    <location>
        <begin position="45"/>
        <end position="72"/>
    </location>
</feature>
<dbReference type="AlphaFoldDB" id="A0A178EQT5"/>
<dbReference type="GO" id="GO:0005815">
    <property type="term" value="C:microtubule organizing center"/>
    <property type="evidence" value="ECO:0007669"/>
    <property type="project" value="UniProtKB-SubCell"/>
</dbReference>
<dbReference type="Proteomes" id="UP000243015">
    <property type="component" value="Unassembled WGS sequence"/>
</dbReference>
<evidence type="ECO:0000256" key="10">
    <source>
        <dbReference type="ARBA" id="ARBA00023242"/>
    </source>
</evidence>
<dbReference type="CDD" id="cd11565">
    <property type="entry name" value="RWD_Spc24"/>
    <property type="match status" value="1"/>
</dbReference>
<evidence type="ECO:0000256" key="8">
    <source>
        <dbReference type="ARBA" id="ARBA00022838"/>
    </source>
</evidence>
<dbReference type="EMBL" id="LHPM01000019">
    <property type="protein sequence ID" value="OAL62358.1"/>
    <property type="molecule type" value="Genomic_DNA"/>
</dbReference>
<evidence type="ECO:0000313" key="16">
    <source>
        <dbReference type="Proteomes" id="UP000243015"/>
    </source>
</evidence>
<evidence type="ECO:0000256" key="3">
    <source>
        <dbReference type="ARBA" id="ARBA00004629"/>
    </source>
</evidence>
<dbReference type="InterPro" id="IPR013252">
    <property type="entry name" value="Ndc80_Spc24"/>
</dbReference>
<comment type="subcellular location">
    <subcellularLocation>
        <location evidence="3">Chromosome</location>
        <location evidence="3">Centromere</location>
        <location evidence="3">Kinetochore</location>
    </subcellularLocation>
    <subcellularLocation>
        <location evidence="2">Cytoplasm</location>
        <location evidence="2">Cytoskeleton</location>
        <location evidence="2">Microtubule organizing center</location>
    </subcellularLocation>
    <subcellularLocation>
        <location evidence="1">Nucleus</location>
    </subcellularLocation>
</comment>
<evidence type="ECO:0000256" key="6">
    <source>
        <dbReference type="ARBA" id="ARBA00022618"/>
    </source>
</evidence>
<evidence type="ECO:0000256" key="13">
    <source>
        <dbReference type="SAM" id="Coils"/>
    </source>
</evidence>
<keyword evidence="11" id="KW-0131">Cell cycle</keyword>
<proteinExistence type="predicted"/>
<dbReference type="VEuPathDB" id="FungiDB:TERG_03572"/>
<dbReference type="Gene3D" id="3.30.160.430">
    <property type="match status" value="1"/>
</dbReference>
<dbReference type="Pfam" id="PF08286">
    <property type="entry name" value="Spc24"/>
    <property type="match status" value="1"/>
</dbReference>
<keyword evidence="12" id="KW-0137">Centromere</keyword>
<feature type="compositionally biased region" description="Polar residues" evidence="14">
    <location>
        <begin position="235"/>
        <end position="254"/>
    </location>
</feature>
<keyword evidence="6" id="KW-0132">Cell division</keyword>
<dbReference type="SUPFAM" id="SSF143026">
    <property type="entry name" value="Kinetochore globular domain"/>
    <property type="match status" value="1"/>
</dbReference>
<feature type="region of interest" description="Disordered" evidence="14">
    <location>
        <begin position="218"/>
        <end position="262"/>
    </location>
</feature>
<evidence type="ECO:0000256" key="9">
    <source>
        <dbReference type="ARBA" id="ARBA00023054"/>
    </source>
</evidence>
<evidence type="ECO:0000313" key="15">
    <source>
        <dbReference type="EMBL" id="OAL62358.1"/>
    </source>
</evidence>
<feature type="coiled-coil region" evidence="13">
    <location>
        <begin position="96"/>
        <end position="123"/>
    </location>
</feature>
<evidence type="ECO:0000256" key="12">
    <source>
        <dbReference type="ARBA" id="ARBA00023328"/>
    </source>
</evidence>
<protein>
    <recommendedName>
        <fullName evidence="4">Probable kinetochore protein SPC24</fullName>
    </recommendedName>
</protein>
<evidence type="ECO:0000256" key="1">
    <source>
        <dbReference type="ARBA" id="ARBA00004123"/>
    </source>
</evidence>
<keyword evidence="9 13" id="KW-0175">Coiled coil</keyword>
<evidence type="ECO:0000256" key="4">
    <source>
        <dbReference type="ARBA" id="ARBA00013874"/>
    </source>
</evidence>
<evidence type="ECO:0000256" key="2">
    <source>
        <dbReference type="ARBA" id="ARBA00004267"/>
    </source>
</evidence>
<keyword evidence="7" id="KW-0498">Mitosis</keyword>
<dbReference type="GO" id="GO:0005634">
    <property type="term" value="C:nucleus"/>
    <property type="evidence" value="ECO:0007669"/>
    <property type="project" value="UniProtKB-SubCell"/>
</dbReference>
<evidence type="ECO:0000256" key="5">
    <source>
        <dbReference type="ARBA" id="ARBA00022454"/>
    </source>
</evidence>
<keyword evidence="10" id="KW-0539">Nucleus</keyword>
<keyword evidence="5" id="KW-0158">Chromosome</keyword>
<reference evidence="15 16" key="1">
    <citation type="submission" date="2016-05" db="EMBL/GenBank/DDBJ databases">
        <title>Genome sequencing of Trichophyton rubrum CMCC(F)T1i isolated from hair.</title>
        <authorList>
            <person name="Zhan P."/>
            <person name="Tao Y."/>
            <person name="Liu W."/>
        </authorList>
    </citation>
    <scope>NUCLEOTIDE SEQUENCE [LARGE SCALE GENOMIC DNA]</scope>
    <source>
        <strain evidence="16">CMCC(F)T1i</strain>
    </source>
</reference>
<accession>A0A178EQT5</accession>
<gene>
    <name evidence="15" type="ORF">A7C99_6939</name>
</gene>
<dbReference type="InterPro" id="IPR021838">
    <property type="entry name" value="DUF3431"/>
</dbReference>
<dbReference type="InterPro" id="IPR038066">
    <property type="entry name" value="Spc24_Fungi_globular_sf"/>
</dbReference>
<keyword evidence="8" id="KW-0995">Kinetochore</keyword>
<organism evidence="15 16">
    <name type="scientific">Trichophyton rubrum</name>
    <name type="common">Athlete's foot fungus</name>
    <name type="synonym">Epidermophyton rubrum</name>
    <dbReference type="NCBI Taxonomy" id="5551"/>
    <lineage>
        <taxon>Eukaryota</taxon>
        <taxon>Fungi</taxon>
        <taxon>Dikarya</taxon>
        <taxon>Ascomycota</taxon>
        <taxon>Pezizomycotina</taxon>
        <taxon>Eurotiomycetes</taxon>
        <taxon>Eurotiomycetidae</taxon>
        <taxon>Onygenales</taxon>
        <taxon>Arthrodermataceae</taxon>
        <taxon>Trichophyton</taxon>
    </lineage>
</organism>
<evidence type="ECO:0000256" key="7">
    <source>
        <dbReference type="ARBA" id="ARBA00022776"/>
    </source>
</evidence>
<dbReference type="Pfam" id="PF11913">
    <property type="entry name" value="DUF3431"/>
    <property type="match status" value="1"/>
</dbReference>